<proteinExistence type="inferred from homology"/>
<reference evidence="13 14" key="2">
    <citation type="journal article" date="2012" name="Open Biol.">
        <title>Characteristics of nucleosomes and linker DNA regions on the genome of the basidiomycete Mixia osmundae revealed by mono- and dinucleosome mapping.</title>
        <authorList>
            <person name="Nishida H."/>
            <person name="Kondo S."/>
            <person name="Matsumoto T."/>
            <person name="Suzuki Y."/>
            <person name="Yoshikawa H."/>
            <person name="Taylor T.D."/>
            <person name="Sugiyama J."/>
        </authorList>
    </citation>
    <scope>NUCLEOTIDE SEQUENCE [LARGE SCALE GENOMIC DNA]</scope>
    <source>
        <strain evidence="14">CBS 9802 / IAM 14324 / JCM 22182 / KY 12970</strain>
    </source>
</reference>
<evidence type="ECO:0000256" key="8">
    <source>
        <dbReference type="ARBA" id="ARBA00022723"/>
    </source>
</evidence>
<comment type="cofactor">
    <cofactor evidence="1">
        <name>Mn(2+)</name>
        <dbReference type="ChEBI" id="CHEBI:29035"/>
    </cofactor>
</comment>
<dbReference type="InParanoid" id="G7E554"/>
<evidence type="ECO:0000313" key="13">
    <source>
        <dbReference type="EMBL" id="GAA97964.1"/>
    </source>
</evidence>
<evidence type="ECO:0000259" key="11">
    <source>
        <dbReference type="Pfam" id="PF03828"/>
    </source>
</evidence>
<keyword evidence="14" id="KW-1185">Reference proteome</keyword>
<comment type="cofactor">
    <cofactor evidence="2">
        <name>Mg(2+)</name>
        <dbReference type="ChEBI" id="CHEBI:18420"/>
    </cofactor>
</comment>
<feature type="region of interest" description="Disordered" evidence="10">
    <location>
        <begin position="1"/>
        <end position="59"/>
    </location>
</feature>
<feature type="domain" description="Poly(A) RNA polymerase mitochondrial-like central palm" evidence="12">
    <location>
        <begin position="76"/>
        <end position="209"/>
    </location>
</feature>
<dbReference type="PANTHER" id="PTHR12271:SF40">
    <property type="entry name" value="POLY(A) RNA POLYMERASE GLD2"/>
    <property type="match status" value="1"/>
</dbReference>
<dbReference type="RefSeq" id="XP_014571266.1">
    <property type="nucleotide sequence ID" value="XM_014715780.1"/>
</dbReference>
<evidence type="ECO:0000256" key="5">
    <source>
        <dbReference type="ARBA" id="ARBA00012388"/>
    </source>
</evidence>
<dbReference type="CDD" id="cd05402">
    <property type="entry name" value="NT_PAP_TUTase"/>
    <property type="match status" value="1"/>
</dbReference>
<dbReference type="GO" id="GO:0005737">
    <property type="term" value="C:cytoplasm"/>
    <property type="evidence" value="ECO:0007669"/>
    <property type="project" value="UniProtKB-SubCell"/>
</dbReference>
<keyword evidence="7" id="KW-0808">Transferase</keyword>
<feature type="compositionally biased region" description="Polar residues" evidence="10">
    <location>
        <begin position="490"/>
        <end position="511"/>
    </location>
</feature>
<feature type="region of interest" description="Disordered" evidence="10">
    <location>
        <begin position="700"/>
        <end position="724"/>
    </location>
</feature>
<comment type="subcellular location">
    <subcellularLocation>
        <location evidence="3">Cytoplasm</location>
    </subcellularLocation>
</comment>
<evidence type="ECO:0000313" key="14">
    <source>
        <dbReference type="Proteomes" id="UP000009131"/>
    </source>
</evidence>
<feature type="region of interest" description="Disordered" evidence="10">
    <location>
        <begin position="490"/>
        <end position="512"/>
    </location>
</feature>
<dbReference type="EC" id="2.7.7.19" evidence="5"/>
<evidence type="ECO:0000259" key="12">
    <source>
        <dbReference type="Pfam" id="PF22600"/>
    </source>
</evidence>
<evidence type="ECO:0000256" key="10">
    <source>
        <dbReference type="SAM" id="MobiDB-lite"/>
    </source>
</evidence>
<dbReference type="Proteomes" id="UP000009131">
    <property type="component" value="Unassembled WGS sequence"/>
</dbReference>
<feature type="compositionally biased region" description="Low complexity" evidence="10">
    <location>
        <begin position="700"/>
        <end position="718"/>
    </location>
</feature>
<dbReference type="SUPFAM" id="SSF81631">
    <property type="entry name" value="PAP/OAS1 substrate-binding domain"/>
    <property type="match status" value="1"/>
</dbReference>
<accession>G7E554</accession>
<dbReference type="AlphaFoldDB" id="G7E554"/>
<dbReference type="GO" id="GO:1990817">
    <property type="term" value="F:poly(A) RNA polymerase activity"/>
    <property type="evidence" value="ECO:0007669"/>
    <property type="project" value="UniProtKB-EC"/>
</dbReference>
<feature type="region of interest" description="Disordered" evidence="10">
    <location>
        <begin position="420"/>
        <end position="445"/>
    </location>
</feature>
<feature type="domain" description="PAP-associated" evidence="11">
    <location>
        <begin position="305"/>
        <end position="373"/>
    </location>
</feature>
<reference evidence="13 14" key="1">
    <citation type="journal article" date="2011" name="J. Gen. Appl. Microbiol.">
        <title>Draft genome sequencing of the enigmatic basidiomycete Mixia osmundae.</title>
        <authorList>
            <person name="Nishida H."/>
            <person name="Nagatsuka Y."/>
            <person name="Sugiyama J."/>
        </authorList>
    </citation>
    <scope>NUCLEOTIDE SEQUENCE [LARGE SCALE GENOMIC DNA]</scope>
    <source>
        <strain evidence="14">CBS 9802 / IAM 14324 / JCM 22182 / KY 12970</strain>
    </source>
</reference>
<evidence type="ECO:0000256" key="7">
    <source>
        <dbReference type="ARBA" id="ARBA00022679"/>
    </source>
</evidence>
<sequence length="780" mass="85811">MEHASTAARPRSPGAASMNSSFNGAASVASSSSMQHIDSGPNHRYHGTNRRIIQPTSSPSHANITAELSAYLQSSFLPSVLPTADEYQMKEQTRIYLQTLANRVSPGAKLLPFGSMANGFALRNSDMDLCCFRSETERPQRSSSELVEILGRIIEQETDFEVKMLPRARIPIIKLSKPPSPGVPFGLQCDIGFDNRLAMENTRLLLTYARVDPRLRTIVLFLKVWTKARKINSPYTGTLSSYGYVLLVIHFLTNVRKPAVLPNLQRLPPPRAIPVEELEIDGHDIYFYDDLDSLDAVWSGTSKESVGELLVAFFRYYSQEFRYAWDVISPRTEGGILTKESKGWQADLHPEDSLMGGPRELNKLCIEDPFQTDYNVARTVTKDGIFTIRGEMMRAVRIVTQRTAKISSIIAELTEERSDQLIAAPPGAGSRRRSAPSPRLGPTVYPQQSAADFRTWLATSAGMAQTAGPMYTGRPQQLGGHLEEAIETSPNNALAPQVQDSTPRQDYSSGRQEYVPSRYRHAMQYSHTLAPINGYRRPRQPHSQKSQSPNSHQSNGTSFAGSQRGRRMSWDGVQESTVTNDFDRFFQVVPDQEGTATMTAPVSPAMSEMSYNFRSLAVNGHTQSSPLQSAVYSSSDGDVPVLDAGLSAQSSMQSNSQPHPTIKFGNFHSPLHSPTPAAAAGLGLFEMRDHELAAEAAKSAAAAARAAQPPAPRSSSSRNTTLGAIHPEVDNDTLLFGGIRVVRRREESDKAMAALMRSAVQRRTSREPMANSSRPEAAQR</sequence>
<feature type="compositionally biased region" description="Polar residues" evidence="10">
    <location>
        <begin position="17"/>
        <end position="36"/>
    </location>
</feature>
<keyword evidence="9" id="KW-0460">Magnesium</keyword>
<dbReference type="HOGENOM" id="CLU_359058_0_0_1"/>
<feature type="region of interest" description="Disordered" evidence="10">
    <location>
        <begin position="746"/>
        <end position="780"/>
    </location>
</feature>
<feature type="region of interest" description="Disordered" evidence="10">
    <location>
        <begin position="532"/>
        <end position="568"/>
    </location>
</feature>
<feature type="compositionally biased region" description="Polar residues" evidence="10">
    <location>
        <begin position="543"/>
        <end position="561"/>
    </location>
</feature>
<dbReference type="InterPro" id="IPR002058">
    <property type="entry name" value="PAP_assoc"/>
</dbReference>
<evidence type="ECO:0000256" key="9">
    <source>
        <dbReference type="ARBA" id="ARBA00022842"/>
    </source>
</evidence>
<evidence type="ECO:0000256" key="1">
    <source>
        <dbReference type="ARBA" id="ARBA00001936"/>
    </source>
</evidence>
<dbReference type="InterPro" id="IPR054708">
    <property type="entry name" value="MTPAP-like_central"/>
</dbReference>
<evidence type="ECO:0000256" key="6">
    <source>
        <dbReference type="ARBA" id="ARBA00022490"/>
    </source>
</evidence>
<dbReference type="OrthoDB" id="407432at2759"/>
<dbReference type="PANTHER" id="PTHR12271">
    <property type="entry name" value="POLY A POLYMERASE CID PAP -RELATED"/>
    <property type="match status" value="1"/>
</dbReference>
<dbReference type="SUPFAM" id="SSF81301">
    <property type="entry name" value="Nucleotidyltransferase"/>
    <property type="match status" value="1"/>
</dbReference>
<comment type="similarity">
    <text evidence="4">Belongs to the DNA polymerase type-B-like family.</text>
</comment>
<dbReference type="Gene3D" id="1.10.1410.10">
    <property type="match status" value="1"/>
</dbReference>
<evidence type="ECO:0000256" key="2">
    <source>
        <dbReference type="ARBA" id="ARBA00001946"/>
    </source>
</evidence>
<comment type="caution">
    <text evidence="13">The sequence shown here is derived from an EMBL/GenBank/DDBJ whole genome shotgun (WGS) entry which is preliminary data.</text>
</comment>
<dbReference type="eggNOG" id="KOG2277">
    <property type="taxonomic scope" value="Eukaryota"/>
</dbReference>
<dbReference type="Pfam" id="PF03828">
    <property type="entry name" value="PAP_assoc"/>
    <property type="match status" value="1"/>
</dbReference>
<protein>
    <recommendedName>
        <fullName evidence="5">polynucleotide adenylyltransferase</fullName>
        <ecNumber evidence="5">2.7.7.19</ecNumber>
    </recommendedName>
</protein>
<dbReference type="GO" id="GO:0046872">
    <property type="term" value="F:metal ion binding"/>
    <property type="evidence" value="ECO:0007669"/>
    <property type="project" value="UniProtKB-KW"/>
</dbReference>
<keyword evidence="8" id="KW-0479">Metal-binding</keyword>
<gene>
    <name evidence="13" type="primary">Mo04644</name>
    <name evidence="13" type="ORF">E5Q_04644</name>
</gene>
<evidence type="ECO:0000256" key="3">
    <source>
        <dbReference type="ARBA" id="ARBA00004496"/>
    </source>
</evidence>
<dbReference type="EMBL" id="BABT02000148">
    <property type="protein sequence ID" value="GAA97964.1"/>
    <property type="molecule type" value="Genomic_DNA"/>
</dbReference>
<dbReference type="Gene3D" id="3.30.460.10">
    <property type="entry name" value="Beta Polymerase, domain 2"/>
    <property type="match status" value="1"/>
</dbReference>
<dbReference type="InterPro" id="IPR043519">
    <property type="entry name" value="NT_sf"/>
</dbReference>
<dbReference type="GO" id="GO:0031123">
    <property type="term" value="P:RNA 3'-end processing"/>
    <property type="evidence" value="ECO:0007669"/>
    <property type="project" value="TreeGrafter"/>
</dbReference>
<name>G7E554_MIXOS</name>
<keyword evidence="6" id="KW-0963">Cytoplasm</keyword>
<dbReference type="Pfam" id="PF22600">
    <property type="entry name" value="MTPAP-like_central"/>
    <property type="match status" value="1"/>
</dbReference>
<evidence type="ECO:0000256" key="4">
    <source>
        <dbReference type="ARBA" id="ARBA00008593"/>
    </source>
</evidence>
<dbReference type="GO" id="GO:0010605">
    <property type="term" value="P:negative regulation of macromolecule metabolic process"/>
    <property type="evidence" value="ECO:0007669"/>
    <property type="project" value="UniProtKB-ARBA"/>
</dbReference>
<dbReference type="STRING" id="764103.G7E554"/>
<organism evidence="13 14">
    <name type="scientific">Mixia osmundae (strain CBS 9802 / IAM 14324 / JCM 22182 / KY 12970)</name>
    <dbReference type="NCBI Taxonomy" id="764103"/>
    <lineage>
        <taxon>Eukaryota</taxon>
        <taxon>Fungi</taxon>
        <taxon>Dikarya</taxon>
        <taxon>Basidiomycota</taxon>
        <taxon>Pucciniomycotina</taxon>
        <taxon>Mixiomycetes</taxon>
        <taxon>Mixiales</taxon>
        <taxon>Mixiaceae</taxon>
        <taxon>Mixia</taxon>
    </lineage>
</organism>